<keyword evidence="3" id="KW-1185">Reference proteome</keyword>
<protein>
    <recommendedName>
        <fullName evidence="1">Type II secretion system protein GspE N-terminal domain-containing protein</fullName>
    </recommendedName>
</protein>
<accession>A0ABY5AT11</accession>
<evidence type="ECO:0000313" key="3">
    <source>
        <dbReference type="Proteomes" id="UP001056708"/>
    </source>
</evidence>
<dbReference type="RefSeq" id="WP_252664031.1">
    <property type="nucleotide sequence ID" value="NZ_CP098611.1"/>
</dbReference>
<dbReference type="InterPro" id="IPR007831">
    <property type="entry name" value="T2SS_GspE_N"/>
</dbReference>
<dbReference type="Gene3D" id="3.30.300.160">
    <property type="entry name" value="Type II secretion system, protein E, N-terminal domain"/>
    <property type="match status" value="1"/>
</dbReference>
<proteinExistence type="predicted"/>
<dbReference type="SUPFAM" id="SSF160246">
    <property type="entry name" value="EspE N-terminal domain-like"/>
    <property type="match status" value="1"/>
</dbReference>
<evidence type="ECO:0000313" key="2">
    <source>
        <dbReference type="EMBL" id="USR91957.1"/>
    </source>
</evidence>
<feature type="domain" description="Type II secretion system protein GspE N-terminal" evidence="1">
    <location>
        <begin position="12"/>
        <end position="62"/>
    </location>
</feature>
<organism evidence="2 3">
    <name type="scientific">Phormidium yuhuli AB48</name>
    <dbReference type="NCBI Taxonomy" id="2940671"/>
    <lineage>
        <taxon>Bacteria</taxon>
        <taxon>Bacillati</taxon>
        <taxon>Cyanobacteriota</taxon>
        <taxon>Cyanophyceae</taxon>
        <taxon>Oscillatoriophycideae</taxon>
        <taxon>Oscillatoriales</taxon>
        <taxon>Oscillatoriaceae</taxon>
        <taxon>Phormidium</taxon>
        <taxon>Phormidium yuhuli</taxon>
    </lineage>
</organism>
<dbReference type="Pfam" id="PF05157">
    <property type="entry name" value="MshEN"/>
    <property type="match status" value="1"/>
</dbReference>
<sequence length="307" mass="34481">MNSDWIFHSIDTILPFEVCLYHQVVPLSMEGSRIYLGMVNPDDIAALEYLRQLLGYLNCSLVSQTIAPQEHQALLTAYLNHSNQLSSRSPSPEVQKDDPVPSIPPNLPSLNLTPRHLTCSVSDLALLSPPQMIQELLARVLIGGIGRLHFARESDAGNILWSQDGVPKSVLKALPLSTFQAVINELKRLMGLPLLPVRQQKEVELERLYHDTPVLLRLRVMRGDDGEEATLQVLRGAALKFYQQQKLIDLSQEVLITAQNLQKKLVEIQETYQRHPSLSQKHLEVIPALIQVLEQVDAHVKILESAN</sequence>
<evidence type="ECO:0000259" key="1">
    <source>
        <dbReference type="Pfam" id="PF05157"/>
    </source>
</evidence>
<name>A0ABY5AT11_9CYAN</name>
<dbReference type="EMBL" id="CP098611">
    <property type="protein sequence ID" value="USR91957.1"/>
    <property type="molecule type" value="Genomic_DNA"/>
</dbReference>
<reference evidence="2" key="1">
    <citation type="submission" date="2022-06" db="EMBL/GenBank/DDBJ databases">
        <title>Genome sequence of Phormidium yuhuli AB48 isolated from an industrial photobioreactor environment.</title>
        <authorList>
            <person name="Qiu Y."/>
            <person name="Noonan A.J.C."/>
            <person name="Dofher K."/>
            <person name="Koch M."/>
            <person name="Kieft B."/>
            <person name="Lin X."/>
            <person name="Ziels R.M."/>
            <person name="Hallam S.J."/>
        </authorList>
    </citation>
    <scope>NUCLEOTIDE SEQUENCE</scope>
    <source>
        <strain evidence="2">AB48</strain>
    </source>
</reference>
<dbReference type="Proteomes" id="UP001056708">
    <property type="component" value="Chromosome"/>
</dbReference>
<gene>
    <name evidence="2" type="ORF">NEA10_04325</name>
</gene>
<dbReference type="InterPro" id="IPR037257">
    <property type="entry name" value="T2SS_E_N_sf"/>
</dbReference>